<protein>
    <submittedName>
        <fullName evidence="1">Uncharacterized protein</fullName>
    </submittedName>
</protein>
<dbReference type="Ensembl" id="ENSHBUT00000025891.1">
    <property type="protein sequence ID" value="ENSHBUP00000017161.1"/>
    <property type="gene ID" value="ENSHBUG00000019181.1"/>
</dbReference>
<dbReference type="GO" id="GO:0034058">
    <property type="term" value="P:endosomal vesicle fusion"/>
    <property type="evidence" value="ECO:0007669"/>
    <property type="project" value="TreeGrafter"/>
</dbReference>
<dbReference type="SUPFAM" id="SSF50978">
    <property type="entry name" value="WD40 repeat-like"/>
    <property type="match status" value="1"/>
</dbReference>
<dbReference type="AlphaFoldDB" id="A0A3Q2VY68"/>
<dbReference type="STRING" id="8153.ENSHBUP00000017161"/>
<name>A0A3Q2VY68_HAPBU</name>
<dbReference type="GO" id="GO:0006914">
    <property type="term" value="P:autophagy"/>
    <property type="evidence" value="ECO:0007669"/>
    <property type="project" value="TreeGrafter"/>
</dbReference>
<dbReference type="InterPro" id="IPR032914">
    <property type="entry name" value="Vam6/VPS39/TRAP1"/>
</dbReference>
<reference evidence="1" key="2">
    <citation type="submission" date="2025-09" db="UniProtKB">
        <authorList>
            <consortium name="Ensembl"/>
        </authorList>
    </citation>
    <scope>IDENTIFICATION</scope>
</reference>
<dbReference type="GO" id="GO:0016020">
    <property type="term" value="C:membrane"/>
    <property type="evidence" value="ECO:0007669"/>
    <property type="project" value="TreeGrafter"/>
</dbReference>
<reference evidence="1" key="1">
    <citation type="submission" date="2025-08" db="UniProtKB">
        <authorList>
            <consortium name="Ensembl"/>
        </authorList>
    </citation>
    <scope>IDENTIFICATION</scope>
</reference>
<sequence>MHDAYEPVPILEKLPLQIDCLAAWEDWLLVGTKPGHLLLYRIKKDAGGNRFEVTLEKSNKNFSKKIQQLYVVSQYKILVSLLENNIHVHDLLTFQQITVVSKAKGATLFACDLQVSNRPLFYKSELNSKFGVICGRGNLSIMAYKQNQIKLSMPRPFVLLLTVFSSLSNVFSHISQTLQKQIEDLGNYNPLDFIVLQQMASIQEVNLKFTMVLLTNMTFSISLSTLNNRNKKQCDCLVQLCVCHLI</sequence>
<organism evidence="1 2">
    <name type="scientific">Haplochromis burtoni</name>
    <name type="common">Burton's mouthbrooder</name>
    <name type="synonym">Chromis burtoni</name>
    <dbReference type="NCBI Taxonomy" id="8153"/>
    <lineage>
        <taxon>Eukaryota</taxon>
        <taxon>Metazoa</taxon>
        <taxon>Chordata</taxon>
        <taxon>Craniata</taxon>
        <taxon>Vertebrata</taxon>
        <taxon>Euteleostomi</taxon>
        <taxon>Actinopterygii</taxon>
        <taxon>Neopterygii</taxon>
        <taxon>Teleostei</taxon>
        <taxon>Neoteleostei</taxon>
        <taxon>Acanthomorphata</taxon>
        <taxon>Ovalentaria</taxon>
        <taxon>Cichlomorphae</taxon>
        <taxon>Cichliformes</taxon>
        <taxon>Cichlidae</taxon>
        <taxon>African cichlids</taxon>
        <taxon>Pseudocrenilabrinae</taxon>
        <taxon>Haplochromini</taxon>
        <taxon>Haplochromis</taxon>
    </lineage>
</organism>
<proteinExistence type="predicted"/>
<dbReference type="InterPro" id="IPR036322">
    <property type="entry name" value="WD40_repeat_dom_sf"/>
</dbReference>
<accession>A0A3Q2VY68</accession>
<evidence type="ECO:0000313" key="1">
    <source>
        <dbReference type="Ensembl" id="ENSHBUP00000017161.1"/>
    </source>
</evidence>
<keyword evidence="2" id="KW-1185">Reference proteome</keyword>
<dbReference type="PANTHER" id="PTHR12894">
    <property type="entry name" value="CNH DOMAIN CONTAINING"/>
    <property type="match status" value="1"/>
</dbReference>
<dbReference type="GO" id="GO:0005737">
    <property type="term" value="C:cytoplasm"/>
    <property type="evidence" value="ECO:0007669"/>
    <property type="project" value="TreeGrafter"/>
</dbReference>
<evidence type="ECO:0000313" key="2">
    <source>
        <dbReference type="Proteomes" id="UP000264840"/>
    </source>
</evidence>
<dbReference type="PANTHER" id="PTHR12894:SF49">
    <property type="entry name" value="VAM6_VPS39-LIKE PROTEIN"/>
    <property type="match status" value="1"/>
</dbReference>
<dbReference type="GeneTree" id="ENSGT00530000063596"/>
<dbReference type="Proteomes" id="UP000264840">
    <property type="component" value="Unplaced"/>
</dbReference>